<evidence type="ECO:0000313" key="3">
    <source>
        <dbReference type="Proteomes" id="UP000219338"/>
    </source>
</evidence>
<name>A0A284RJQ8_ARMOS</name>
<evidence type="ECO:0000313" key="2">
    <source>
        <dbReference type="EMBL" id="SJL08986.1"/>
    </source>
</evidence>
<dbReference type="AlphaFoldDB" id="A0A284RJQ8"/>
<proteinExistence type="predicted"/>
<feature type="region of interest" description="Disordered" evidence="1">
    <location>
        <begin position="117"/>
        <end position="139"/>
    </location>
</feature>
<keyword evidence="3" id="KW-1185">Reference proteome</keyword>
<accession>A0A284RJQ8</accession>
<organism evidence="2 3">
    <name type="scientific">Armillaria ostoyae</name>
    <name type="common">Armillaria root rot fungus</name>
    <dbReference type="NCBI Taxonomy" id="47428"/>
    <lineage>
        <taxon>Eukaryota</taxon>
        <taxon>Fungi</taxon>
        <taxon>Dikarya</taxon>
        <taxon>Basidiomycota</taxon>
        <taxon>Agaricomycotina</taxon>
        <taxon>Agaricomycetes</taxon>
        <taxon>Agaricomycetidae</taxon>
        <taxon>Agaricales</taxon>
        <taxon>Marasmiineae</taxon>
        <taxon>Physalacriaceae</taxon>
        <taxon>Armillaria</taxon>
    </lineage>
</organism>
<dbReference type="Proteomes" id="UP000219338">
    <property type="component" value="Unassembled WGS sequence"/>
</dbReference>
<protein>
    <submittedName>
        <fullName evidence="2">Uncharacterized protein</fullName>
    </submittedName>
</protein>
<evidence type="ECO:0000256" key="1">
    <source>
        <dbReference type="SAM" id="MobiDB-lite"/>
    </source>
</evidence>
<gene>
    <name evidence="2" type="ORF">ARMOST_12362</name>
</gene>
<reference evidence="3" key="1">
    <citation type="journal article" date="2017" name="Nat. Ecol. Evol.">
        <title>Genome expansion and lineage-specific genetic innovations in the forest pathogenic fungi Armillaria.</title>
        <authorList>
            <person name="Sipos G."/>
            <person name="Prasanna A.N."/>
            <person name="Walter M.C."/>
            <person name="O'Connor E."/>
            <person name="Balint B."/>
            <person name="Krizsan K."/>
            <person name="Kiss B."/>
            <person name="Hess J."/>
            <person name="Varga T."/>
            <person name="Slot J."/>
            <person name="Riley R."/>
            <person name="Boka B."/>
            <person name="Rigling D."/>
            <person name="Barry K."/>
            <person name="Lee J."/>
            <person name="Mihaltcheva S."/>
            <person name="LaButti K."/>
            <person name="Lipzen A."/>
            <person name="Waldron R."/>
            <person name="Moloney N.M."/>
            <person name="Sperisen C."/>
            <person name="Kredics L."/>
            <person name="Vagvoelgyi C."/>
            <person name="Patrignani A."/>
            <person name="Fitzpatrick D."/>
            <person name="Nagy I."/>
            <person name="Doyle S."/>
            <person name="Anderson J.B."/>
            <person name="Grigoriev I.V."/>
            <person name="Gueldener U."/>
            <person name="Muensterkoetter M."/>
            <person name="Nagy L.G."/>
        </authorList>
    </citation>
    <scope>NUCLEOTIDE SEQUENCE [LARGE SCALE GENOMIC DNA]</scope>
    <source>
        <strain evidence="3">C18/9</strain>
    </source>
</reference>
<sequence length="265" mass="30122">MAHRDVCQTRVYSTNTSCYSARTLSLIFFGAVTCSCVRSKSGRNYAGNKEMHSIILGSSFFRETLRSIPTSTYTALPQVLPITIVGFAFSPRITRKKEVGRFHRVIVAQRRSQWRRNDSSLPRAYKSPERHSNHHHSENPLLKRRHVDSWVESRHQRVLSRFLPLHISILNINHASIFDSALTRTEQLTTIFLLLSRAKLWTEPPALPSEDGHPAPIGDPAAGQHYQWHSNIGAKSSVAQRSETWLVRRTASSGLALIFIAQFFH</sequence>
<feature type="compositionally biased region" description="Basic and acidic residues" evidence="1">
    <location>
        <begin position="126"/>
        <end position="138"/>
    </location>
</feature>
<dbReference type="EMBL" id="FUEG01000010">
    <property type="protein sequence ID" value="SJL08986.1"/>
    <property type="molecule type" value="Genomic_DNA"/>
</dbReference>